<dbReference type="PANTHER" id="PTHR28570">
    <property type="entry name" value="ASPARTYL AMINOPEPTIDASE"/>
    <property type="match status" value="1"/>
</dbReference>
<dbReference type="Proteomes" id="UP000037136">
    <property type="component" value="Unassembled WGS sequence"/>
</dbReference>
<evidence type="ECO:0000313" key="11">
    <source>
        <dbReference type="EMBL" id="PFH60133.1"/>
    </source>
</evidence>
<dbReference type="FunFam" id="2.30.250.10:FF:000001">
    <property type="entry name" value="Aspartyl aminopeptidase 1"/>
    <property type="match status" value="1"/>
</dbReference>
<dbReference type="GO" id="GO:0006508">
    <property type="term" value="P:proteolysis"/>
    <property type="evidence" value="ECO:0007669"/>
    <property type="project" value="UniProtKB-KW"/>
</dbReference>
<dbReference type="CDD" id="cd05658">
    <property type="entry name" value="M18_DAP"/>
    <property type="match status" value="1"/>
</dbReference>
<dbReference type="Gene3D" id="2.30.250.10">
    <property type="entry name" value="Aminopeptidase i, Domain 2"/>
    <property type="match status" value="1"/>
</dbReference>
<evidence type="ECO:0000256" key="9">
    <source>
        <dbReference type="RuleBase" id="RU004386"/>
    </source>
</evidence>
<evidence type="ECO:0000256" key="10">
    <source>
        <dbReference type="SAM" id="MobiDB-lite"/>
    </source>
</evidence>
<reference evidence="11 12" key="2">
    <citation type="journal article" date="2017" name="Sci. Rep.">
        <title>Ant-infecting Ophiocordyceps genomes reveal a high diversity of potential behavioral manipulation genes and a possible major role for enterotoxins.</title>
        <authorList>
            <person name="de Bekker C."/>
            <person name="Ohm R.A."/>
            <person name="Evans H.C."/>
            <person name="Brachmann A."/>
            <person name="Hughes D.P."/>
        </authorList>
    </citation>
    <scope>NUCLEOTIDE SEQUENCE [LARGE SCALE GENOMIC DNA]</scope>
    <source>
        <strain evidence="11 12">SC16a</strain>
    </source>
</reference>
<evidence type="ECO:0008006" key="13">
    <source>
        <dbReference type="Google" id="ProtNLM"/>
    </source>
</evidence>
<dbReference type="PRINTS" id="PR00932">
    <property type="entry name" value="AMINO1PTASE"/>
</dbReference>
<reference evidence="11 12" key="1">
    <citation type="journal article" date="2015" name="BMC Genomics">
        <title>Gene expression during zombie ant biting behavior reflects the complexity underlying fungal parasitic behavioral manipulation.</title>
        <authorList>
            <person name="de Bekker C."/>
            <person name="Ohm R.A."/>
            <person name="Loreto R.G."/>
            <person name="Sebastian A."/>
            <person name="Albert I."/>
            <person name="Merrow M."/>
            <person name="Brachmann A."/>
            <person name="Hughes D.P."/>
        </authorList>
    </citation>
    <scope>NUCLEOTIDE SEQUENCE [LARGE SCALE GENOMIC DNA]</scope>
    <source>
        <strain evidence="11 12">SC16a</strain>
    </source>
</reference>
<accession>A0A2A9PGV6</accession>
<name>A0A2A9PGV6_OPHUN</name>
<dbReference type="GO" id="GO:0000324">
    <property type="term" value="C:fungal-type vacuole"/>
    <property type="evidence" value="ECO:0007669"/>
    <property type="project" value="TreeGrafter"/>
</dbReference>
<dbReference type="AlphaFoldDB" id="A0A2A9PGV6"/>
<feature type="region of interest" description="Disordered" evidence="10">
    <location>
        <begin position="213"/>
        <end position="244"/>
    </location>
</feature>
<comment type="cofactor">
    <cofactor evidence="1">
        <name>Zn(2+)</name>
        <dbReference type="ChEBI" id="CHEBI:29105"/>
    </cofactor>
</comment>
<keyword evidence="12" id="KW-1185">Reference proteome</keyword>
<comment type="similarity">
    <text evidence="2 9">Belongs to the peptidase M18 family.</text>
</comment>
<dbReference type="STRING" id="268505.A0A2A9PGV6"/>
<dbReference type="GO" id="GO:0008270">
    <property type="term" value="F:zinc ion binding"/>
    <property type="evidence" value="ECO:0007669"/>
    <property type="project" value="InterPro"/>
</dbReference>
<evidence type="ECO:0000256" key="6">
    <source>
        <dbReference type="ARBA" id="ARBA00022801"/>
    </source>
</evidence>
<dbReference type="Gene3D" id="3.40.630.10">
    <property type="entry name" value="Zn peptidases"/>
    <property type="match status" value="1"/>
</dbReference>
<protein>
    <recommendedName>
        <fullName evidence="13">Aspartyl aminopeptidase</fullName>
    </recommendedName>
</protein>
<dbReference type="GO" id="GO:0070006">
    <property type="term" value="F:metalloaminopeptidase activity"/>
    <property type="evidence" value="ECO:0007669"/>
    <property type="project" value="TreeGrafter"/>
</dbReference>
<evidence type="ECO:0000256" key="8">
    <source>
        <dbReference type="ARBA" id="ARBA00023049"/>
    </source>
</evidence>
<dbReference type="InterPro" id="IPR001948">
    <property type="entry name" value="Peptidase_M18"/>
</dbReference>
<dbReference type="SUPFAM" id="SSF101821">
    <property type="entry name" value="Aminopeptidase/glucanase lid domain"/>
    <property type="match status" value="1"/>
</dbReference>
<keyword evidence="5 9" id="KW-0479">Metal-binding</keyword>
<dbReference type="InterPro" id="IPR023358">
    <property type="entry name" value="Peptidase_M18_dom2"/>
</dbReference>
<evidence type="ECO:0000256" key="2">
    <source>
        <dbReference type="ARBA" id="ARBA00008290"/>
    </source>
</evidence>
<keyword evidence="4 9" id="KW-0645">Protease</keyword>
<evidence type="ECO:0000256" key="3">
    <source>
        <dbReference type="ARBA" id="ARBA00022438"/>
    </source>
</evidence>
<dbReference type="OrthoDB" id="9880441at2759"/>
<evidence type="ECO:0000256" key="5">
    <source>
        <dbReference type="ARBA" id="ARBA00022723"/>
    </source>
</evidence>
<dbReference type="EMBL" id="LAZP02000149">
    <property type="protein sequence ID" value="PFH60133.1"/>
    <property type="molecule type" value="Genomic_DNA"/>
</dbReference>
<evidence type="ECO:0000313" key="12">
    <source>
        <dbReference type="Proteomes" id="UP000037136"/>
    </source>
</evidence>
<dbReference type="SUPFAM" id="SSF53187">
    <property type="entry name" value="Zn-dependent exopeptidases"/>
    <property type="match status" value="1"/>
</dbReference>
<comment type="caution">
    <text evidence="11">The sequence shown here is derived from an EMBL/GenBank/DDBJ whole genome shotgun (WGS) entry which is preliminary data.</text>
</comment>
<sequence>MSKKPSSKPITLADVTDGHSDLIDKARLSRAVADCEPEDLAEPFCLFMRENPTVWHVADYFKRKLSGMGFTELCERDDWMDKIQPGGKYYVVRNGSCLAAFTVGRAYRPGNGFAMVGSHIDVLTARLKPVSTRPSRAGYVQLGVAPYSGTLGHTWWDRDLSLGGRVMVRDGDATAVRLVKLDWPVARIPTLAPHFGVGEFGEINKETQAVPIIGLEPEGKDGEGEEEEEEEKKKKKKEKPLGKAGAFVNDQPRRLVQMVARQLGLQDASAIVGWDLDLYDSQPAQRSGLDREFISSSRLDDQLCSWSAMVALLAAQDDAEAGHVRLVALFDNEEIGSLLRQGARSNFLPLLVQRTVEALASGTDCSGSGSGSGCSAGLLGRTYARSFLLSADVTHAGNPNFLNHYLDGHVPRLNVGLVLKTNSNGSNTTDAVSDALLRRVADLSGSRLQRFQIRNDSRSGGTIGPALSSAMGVRSADAGIPQLSMHSLREMTGALDPGLGVRFFKGFFDHWEKVDNEWEH</sequence>
<dbReference type="PANTHER" id="PTHR28570:SF4">
    <property type="entry name" value="VACUOLAR AMINOPEPTIDASE 1"/>
    <property type="match status" value="1"/>
</dbReference>
<keyword evidence="3 9" id="KW-0031">Aminopeptidase</keyword>
<proteinExistence type="inferred from homology"/>
<keyword evidence="7 9" id="KW-0862">Zinc</keyword>
<organism evidence="11 12">
    <name type="scientific">Ophiocordyceps unilateralis</name>
    <name type="common">Zombie-ant fungus</name>
    <name type="synonym">Torrubia unilateralis</name>
    <dbReference type="NCBI Taxonomy" id="268505"/>
    <lineage>
        <taxon>Eukaryota</taxon>
        <taxon>Fungi</taxon>
        <taxon>Dikarya</taxon>
        <taxon>Ascomycota</taxon>
        <taxon>Pezizomycotina</taxon>
        <taxon>Sordariomycetes</taxon>
        <taxon>Hypocreomycetidae</taxon>
        <taxon>Hypocreales</taxon>
        <taxon>Ophiocordycipitaceae</taxon>
        <taxon>Ophiocordyceps</taxon>
    </lineage>
</organism>
<gene>
    <name evidence="11" type="ORF">XA68_11406</name>
</gene>
<evidence type="ECO:0000256" key="4">
    <source>
        <dbReference type="ARBA" id="ARBA00022670"/>
    </source>
</evidence>
<evidence type="ECO:0000256" key="7">
    <source>
        <dbReference type="ARBA" id="ARBA00022833"/>
    </source>
</evidence>
<evidence type="ECO:0000256" key="1">
    <source>
        <dbReference type="ARBA" id="ARBA00001947"/>
    </source>
</evidence>
<keyword evidence="6 9" id="KW-0378">Hydrolase</keyword>
<keyword evidence="8 9" id="KW-0482">Metalloprotease</keyword>
<dbReference type="Pfam" id="PF02127">
    <property type="entry name" value="Peptidase_M18"/>
    <property type="match status" value="1"/>
</dbReference>